<dbReference type="GO" id="GO:0042781">
    <property type="term" value="F:3'-tRNA processing endoribonuclease activity"/>
    <property type="evidence" value="ECO:0007669"/>
    <property type="project" value="TreeGrafter"/>
</dbReference>
<feature type="chain" id="PRO_5032296346" evidence="2">
    <location>
        <begin position="21"/>
        <end position="391"/>
    </location>
</feature>
<reference evidence="4" key="1">
    <citation type="submission" date="2021-02" db="EMBL/GenBank/DDBJ databases">
        <authorList>
            <person name="Dougan E. K."/>
            <person name="Rhodes N."/>
            <person name="Thang M."/>
            <person name="Chan C."/>
        </authorList>
    </citation>
    <scope>NUCLEOTIDE SEQUENCE</scope>
</reference>
<sequence>MSLAKVSLPVAAVLVLLALAIQNDLDRPFLAPLVSYLVPWGVKQNSRKPIVGDRSLVTNLEQLVVVMTGTGTPVADPERAAQGISVFANGEYLLFDTGPGVAENMAAQGMPRGALTHVFFTHYHSDHIGDFGEVMTTSWIFGRTETLHTHGPEGLKRVVGGFAQAYGPDMDYRTKHHGESLMPTQNWMPSMHEFTLPDAENASASDPASLVDVYTKGPLKVQAFRAHHEPVIPAVGYKVSYKGRSVVIGGDSVMTRGHKEACRDVDVCILDAIHHKVIEVTADTFKSMELPDDEGRSQYSRVSKMLLDTIDYHSAPWDLVELAKESRPSLVIPIHMVPSPTNALMKRLLTTYYREPIPKATGKRDTQIKFGEDGMAFILPANSQEIREQRY</sequence>
<dbReference type="InterPro" id="IPR036866">
    <property type="entry name" value="RibonucZ/Hydroxyglut_hydro"/>
</dbReference>
<organism evidence="4 5">
    <name type="scientific">Symbiodinium natans</name>
    <dbReference type="NCBI Taxonomy" id="878477"/>
    <lineage>
        <taxon>Eukaryota</taxon>
        <taxon>Sar</taxon>
        <taxon>Alveolata</taxon>
        <taxon>Dinophyceae</taxon>
        <taxon>Suessiales</taxon>
        <taxon>Symbiodiniaceae</taxon>
        <taxon>Symbiodinium</taxon>
    </lineage>
</organism>
<dbReference type="OrthoDB" id="527344at2759"/>
<accession>A0A812JLF3</accession>
<keyword evidence="1" id="KW-0378">Hydrolase</keyword>
<keyword evidence="2" id="KW-0732">Signal</keyword>
<evidence type="ECO:0000313" key="5">
    <source>
        <dbReference type="Proteomes" id="UP000604046"/>
    </source>
</evidence>
<dbReference type="InterPro" id="IPR001279">
    <property type="entry name" value="Metallo-B-lactamas"/>
</dbReference>
<dbReference type="PANTHER" id="PTHR46018:SF2">
    <property type="entry name" value="ZINC PHOSPHODIESTERASE ELAC PROTEIN 1"/>
    <property type="match status" value="1"/>
</dbReference>
<protein>
    <submittedName>
        <fullName evidence="4">Rnz protein</fullName>
    </submittedName>
</protein>
<feature type="domain" description="Metallo-beta-lactamase" evidence="3">
    <location>
        <begin position="88"/>
        <end position="259"/>
    </location>
</feature>
<dbReference type="Gene3D" id="3.60.15.10">
    <property type="entry name" value="Ribonuclease Z/Hydroxyacylglutathione hydrolase-like"/>
    <property type="match status" value="1"/>
</dbReference>
<keyword evidence="5" id="KW-1185">Reference proteome</keyword>
<evidence type="ECO:0000259" key="3">
    <source>
        <dbReference type="Pfam" id="PF00753"/>
    </source>
</evidence>
<gene>
    <name evidence="4" type="primary">rnz</name>
    <name evidence="4" type="ORF">SNAT2548_LOCUS6986</name>
</gene>
<dbReference type="Pfam" id="PF00753">
    <property type="entry name" value="Lactamase_B"/>
    <property type="match status" value="1"/>
</dbReference>
<comment type="caution">
    <text evidence="4">The sequence shown here is derived from an EMBL/GenBank/DDBJ whole genome shotgun (WGS) entry which is preliminary data.</text>
</comment>
<dbReference type="PANTHER" id="PTHR46018">
    <property type="entry name" value="ZINC PHOSPHODIESTERASE ELAC PROTEIN 1"/>
    <property type="match status" value="1"/>
</dbReference>
<dbReference type="InterPro" id="IPR044094">
    <property type="entry name" value="AtsA-like_MBL-fold"/>
</dbReference>
<name>A0A812JLF3_9DINO</name>
<dbReference type="Proteomes" id="UP000604046">
    <property type="component" value="Unassembled WGS sequence"/>
</dbReference>
<evidence type="ECO:0000256" key="2">
    <source>
        <dbReference type="SAM" id="SignalP"/>
    </source>
</evidence>
<proteinExistence type="predicted"/>
<dbReference type="AlphaFoldDB" id="A0A812JLF3"/>
<dbReference type="EMBL" id="CAJNDS010000480">
    <property type="protein sequence ID" value="CAE7210237.1"/>
    <property type="molecule type" value="Genomic_DNA"/>
</dbReference>
<evidence type="ECO:0000256" key="1">
    <source>
        <dbReference type="ARBA" id="ARBA00022801"/>
    </source>
</evidence>
<evidence type="ECO:0000313" key="4">
    <source>
        <dbReference type="EMBL" id="CAE7210237.1"/>
    </source>
</evidence>
<dbReference type="SUPFAM" id="SSF56281">
    <property type="entry name" value="Metallo-hydrolase/oxidoreductase"/>
    <property type="match status" value="1"/>
</dbReference>
<feature type="signal peptide" evidence="2">
    <location>
        <begin position="1"/>
        <end position="20"/>
    </location>
</feature>
<dbReference type="CDD" id="cd07719">
    <property type="entry name" value="arylsulfatase_AtsA-like_MBL-fold"/>
    <property type="match status" value="1"/>
</dbReference>